<dbReference type="Pfam" id="PF10248">
    <property type="entry name" value="Mlf1IP"/>
    <property type="match status" value="1"/>
</dbReference>
<gene>
    <name evidence="6" type="ORF">AXG93_673s1170</name>
</gene>
<protein>
    <submittedName>
        <fullName evidence="6">Uncharacterized protein</fullName>
    </submittedName>
</protein>
<feature type="compositionally biased region" description="Polar residues" evidence="5">
    <location>
        <begin position="161"/>
        <end position="178"/>
    </location>
</feature>
<comment type="subcellular location">
    <subcellularLocation>
        <location evidence="1">Cytoplasm</location>
    </subcellularLocation>
</comment>
<keyword evidence="4" id="KW-0597">Phosphoprotein</keyword>
<feature type="region of interest" description="Disordered" evidence="5">
    <location>
        <begin position="159"/>
        <end position="178"/>
    </location>
</feature>
<comment type="similarity">
    <text evidence="2">Belongs to the MLF family.</text>
</comment>
<proteinExistence type="inferred from homology"/>
<evidence type="ECO:0000256" key="2">
    <source>
        <dbReference type="ARBA" id="ARBA00008332"/>
    </source>
</evidence>
<name>A0A176WI91_MARPO</name>
<evidence type="ECO:0000256" key="4">
    <source>
        <dbReference type="ARBA" id="ARBA00022553"/>
    </source>
</evidence>
<sequence>MQPPGRDGRGNNMRGFGGGGGFFPGFPDPFAGFGGRPSFLSDMFDNDPFFSDPFLNRPFGSLFGNPSNLFGPSGFFSQSLFPPFPPPPQILQEAFHRQIPVEDLIFNSAPEGGRTSVHIEEVPDDHDDGGNVGPKSNQEPIVEHPEDDDNKNTEIVHYQPAPSTRTSQSVSNTRSTNLPVSYSYQSSSVTYGGTNGPYYASHSSRRIGPDGVYEEEHQEKDLAAGKESHKILHGLGNKGRALTRKRNAEGREEKFETLHNLALDEVQDFERKWEVRAEKSFPRYKSSSQRLGSGSGTKSRAALPSNSGNSHSTE</sequence>
<evidence type="ECO:0000256" key="1">
    <source>
        <dbReference type="ARBA" id="ARBA00004496"/>
    </source>
</evidence>
<evidence type="ECO:0000256" key="5">
    <source>
        <dbReference type="SAM" id="MobiDB-lite"/>
    </source>
</evidence>
<comment type="caution">
    <text evidence="6">The sequence shown here is derived from an EMBL/GenBank/DDBJ whole genome shotgun (WGS) entry which is preliminary data.</text>
</comment>
<evidence type="ECO:0000256" key="3">
    <source>
        <dbReference type="ARBA" id="ARBA00022490"/>
    </source>
</evidence>
<feature type="compositionally biased region" description="Polar residues" evidence="5">
    <location>
        <begin position="285"/>
        <end position="314"/>
    </location>
</feature>
<reference evidence="6" key="1">
    <citation type="submission" date="2016-03" db="EMBL/GenBank/DDBJ databases">
        <title>Mechanisms controlling the formation of the plant cell surface in tip-growing cells are functionally conserved among land plants.</title>
        <authorList>
            <person name="Honkanen S."/>
            <person name="Jones V.A."/>
            <person name="Morieri G."/>
            <person name="Champion C."/>
            <person name="Hetherington A.J."/>
            <person name="Kelly S."/>
            <person name="Saint-Marcoux D."/>
            <person name="Proust H."/>
            <person name="Prescott H."/>
            <person name="Dolan L."/>
        </authorList>
    </citation>
    <scope>NUCLEOTIDE SEQUENCE [LARGE SCALE GENOMIC DNA]</scope>
    <source>
        <tissue evidence="6">Whole gametophyte</tissue>
    </source>
</reference>
<keyword evidence="3" id="KW-0963">Cytoplasm</keyword>
<dbReference type="Proteomes" id="UP000077202">
    <property type="component" value="Unassembled WGS sequence"/>
</dbReference>
<dbReference type="InterPro" id="IPR019376">
    <property type="entry name" value="Myeloid_leukemia_factor"/>
</dbReference>
<organism evidence="6 7">
    <name type="scientific">Marchantia polymorpha subsp. ruderalis</name>
    <dbReference type="NCBI Taxonomy" id="1480154"/>
    <lineage>
        <taxon>Eukaryota</taxon>
        <taxon>Viridiplantae</taxon>
        <taxon>Streptophyta</taxon>
        <taxon>Embryophyta</taxon>
        <taxon>Marchantiophyta</taxon>
        <taxon>Marchantiopsida</taxon>
        <taxon>Marchantiidae</taxon>
        <taxon>Marchantiales</taxon>
        <taxon>Marchantiaceae</taxon>
        <taxon>Marchantia</taxon>
    </lineage>
</organism>
<accession>A0A176WI91</accession>
<dbReference type="AlphaFoldDB" id="A0A176WI91"/>
<feature type="region of interest" description="Disordered" evidence="5">
    <location>
        <begin position="119"/>
        <end position="153"/>
    </location>
</feature>
<feature type="region of interest" description="Disordered" evidence="5">
    <location>
        <begin position="280"/>
        <end position="314"/>
    </location>
</feature>
<keyword evidence="7" id="KW-1185">Reference proteome</keyword>
<evidence type="ECO:0000313" key="7">
    <source>
        <dbReference type="Proteomes" id="UP000077202"/>
    </source>
</evidence>
<dbReference type="PANTHER" id="PTHR13105">
    <property type="entry name" value="MYELOID LEUKEMIA FACTOR"/>
    <property type="match status" value="1"/>
</dbReference>
<dbReference type="EMBL" id="LVLJ01000698">
    <property type="protein sequence ID" value="OAE32940.1"/>
    <property type="molecule type" value="Genomic_DNA"/>
</dbReference>
<dbReference type="GO" id="GO:0005737">
    <property type="term" value="C:cytoplasm"/>
    <property type="evidence" value="ECO:0007669"/>
    <property type="project" value="UniProtKB-SubCell"/>
</dbReference>
<evidence type="ECO:0000313" key="6">
    <source>
        <dbReference type="EMBL" id="OAE32940.1"/>
    </source>
</evidence>